<dbReference type="GO" id="GO:0000139">
    <property type="term" value="C:Golgi membrane"/>
    <property type="evidence" value="ECO:0000318"/>
    <property type="project" value="GO_Central"/>
</dbReference>
<dbReference type="STRING" id="5786.F0ZWF3"/>
<feature type="compositionally biased region" description="Polar residues" evidence="1">
    <location>
        <begin position="536"/>
        <end position="547"/>
    </location>
</feature>
<dbReference type="AlphaFoldDB" id="F0ZWF3"/>
<dbReference type="InParanoid" id="F0ZWF3"/>
<protein>
    <recommendedName>
        <fullName evidence="4">Rgp1-domain-containing protein</fullName>
    </recommendedName>
</protein>
<dbReference type="VEuPathDB" id="AmoebaDB:DICPUDRAFT_82408"/>
<dbReference type="GO" id="GO:0042147">
    <property type="term" value="P:retrograde transport, endosome to Golgi"/>
    <property type="evidence" value="ECO:0000318"/>
    <property type="project" value="GO_Central"/>
</dbReference>
<dbReference type="PANTHER" id="PTHR12507">
    <property type="entry name" value="REDUCED GROWTH PHENOTYPE 1 RGP1, YEAST -RELATED"/>
    <property type="match status" value="1"/>
</dbReference>
<dbReference type="eggNOG" id="KOG4469">
    <property type="taxonomic scope" value="Eukaryota"/>
</dbReference>
<dbReference type="GO" id="GO:0034066">
    <property type="term" value="C:Ric1-Rgp1 guanyl-nucleotide exchange factor complex"/>
    <property type="evidence" value="ECO:0000318"/>
    <property type="project" value="GO_Central"/>
</dbReference>
<name>F0ZWF3_DICPU</name>
<sequence length="646" mass="72321">MPISIECILESAVFFPGDTIFCRVFISNLGIPNNNNNNDNNEKSKQTISWITAQVYGNLMVESSFIKLSSSRSKKKTKQQQHQQSASQDLSLDIKKKNIQTNKKIIAGVSTATSLPNLAELGENSKPIFTSPTTFLASDLYIPPGQTKSYIYYLTLPSPLPPSFKGTSLKYSYFLSIAAQVFTHPAQILTVPIRILTPASALRPIKYKSNMTFDFEEGSAETTEEYNSSSSSKNNDKQWPVSPFKKSQYFPLPYPQNLSQYDSNNTKKSVIDILNKHSSPVSIVISKGQEKIATFSICKTAFSLGDSVHGTFDFSIATIPCYKILIKLECEETVDSKYLQSTRGSNKPIRKLYGELHEFTTNLKQTHFLFHIPVEANQEFSTKYVSVKWSLRFEFITPIKSQFTPYQPPVLSSSANHNNTVMITPPSNISISLPNTPNISPLKNKNQIINSNLLDDYNNNNNNIPKSKSFEINHSRNNSFDHHNQHQYHHTQSSHQGSNTNENISYGNDDDDDEYIEKRGGNNNKRDENSDDASSHSENTIINDDTQSNGSSNFSSSTNNSKLHISSTPLSASGNFTNQNNGNLNNSTSHSIAKKKRMFNHPNIGILKEDGSTPLADTLHWSLPIRVLVGFPPHELLHTNKNELIL</sequence>
<organism evidence="2 3">
    <name type="scientific">Dictyostelium purpureum</name>
    <name type="common">Slime mold</name>
    <dbReference type="NCBI Taxonomy" id="5786"/>
    <lineage>
        <taxon>Eukaryota</taxon>
        <taxon>Amoebozoa</taxon>
        <taxon>Evosea</taxon>
        <taxon>Eumycetozoa</taxon>
        <taxon>Dictyostelia</taxon>
        <taxon>Dictyosteliales</taxon>
        <taxon>Dictyosteliaceae</taxon>
        <taxon>Dictyostelium</taxon>
    </lineage>
</organism>
<dbReference type="GeneID" id="10505510"/>
<evidence type="ECO:0000313" key="3">
    <source>
        <dbReference type="Proteomes" id="UP000001064"/>
    </source>
</evidence>
<dbReference type="OMA" id="TIPCYKI"/>
<feature type="region of interest" description="Disordered" evidence="1">
    <location>
        <begin position="459"/>
        <end position="588"/>
    </location>
</feature>
<dbReference type="GO" id="GO:0005829">
    <property type="term" value="C:cytosol"/>
    <property type="evidence" value="ECO:0007669"/>
    <property type="project" value="GOC"/>
</dbReference>
<evidence type="ECO:0000256" key="1">
    <source>
        <dbReference type="SAM" id="MobiDB-lite"/>
    </source>
</evidence>
<proteinExistence type="predicted"/>
<dbReference type="Proteomes" id="UP000001064">
    <property type="component" value="Unassembled WGS sequence"/>
</dbReference>
<feature type="compositionally biased region" description="Basic and acidic residues" evidence="1">
    <location>
        <begin position="516"/>
        <end position="528"/>
    </location>
</feature>
<evidence type="ECO:0000313" key="2">
    <source>
        <dbReference type="EMBL" id="EGC31713.1"/>
    </source>
</evidence>
<dbReference type="Gene3D" id="2.60.40.640">
    <property type="match status" value="1"/>
</dbReference>
<feature type="compositionally biased region" description="Basic and acidic residues" evidence="1">
    <location>
        <begin position="468"/>
        <end position="484"/>
    </location>
</feature>
<dbReference type="RefSeq" id="XP_003291747.1">
    <property type="nucleotide sequence ID" value="XM_003291699.1"/>
</dbReference>
<keyword evidence="3" id="KW-1185">Reference proteome</keyword>
<feature type="compositionally biased region" description="Low complexity" evidence="1">
    <location>
        <begin position="548"/>
        <end position="561"/>
    </location>
</feature>
<dbReference type="EMBL" id="GL871235">
    <property type="protein sequence ID" value="EGC31713.1"/>
    <property type="molecule type" value="Genomic_DNA"/>
</dbReference>
<feature type="compositionally biased region" description="Polar residues" evidence="1">
    <location>
        <begin position="562"/>
        <end position="572"/>
    </location>
</feature>
<accession>F0ZWF3</accession>
<evidence type="ECO:0008006" key="4">
    <source>
        <dbReference type="Google" id="ProtNLM"/>
    </source>
</evidence>
<dbReference type="InterPro" id="IPR014848">
    <property type="entry name" value="Rgp1"/>
</dbReference>
<feature type="compositionally biased region" description="Low complexity" evidence="1">
    <location>
        <begin position="573"/>
        <end position="588"/>
    </location>
</feature>
<dbReference type="Pfam" id="PF08737">
    <property type="entry name" value="Rgp1"/>
    <property type="match status" value="2"/>
</dbReference>
<dbReference type="OrthoDB" id="1918at2759"/>
<gene>
    <name evidence="2" type="ORF">DICPUDRAFT_82408</name>
</gene>
<dbReference type="KEGG" id="dpp:DICPUDRAFT_82408"/>
<dbReference type="InterPro" id="IPR014752">
    <property type="entry name" value="Arrestin-like_C"/>
</dbReference>
<reference evidence="3" key="1">
    <citation type="journal article" date="2011" name="Genome Biol.">
        <title>Comparative genomics of the social amoebae Dictyostelium discoideum and Dictyostelium purpureum.</title>
        <authorList>
            <consortium name="US DOE Joint Genome Institute (JGI-PGF)"/>
            <person name="Sucgang R."/>
            <person name="Kuo A."/>
            <person name="Tian X."/>
            <person name="Salerno W."/>
            <person name="Parikh A."/>
            <person name="Feasley C.L."/>
            <person name="Dalin E."/>
            <person name="Tu H."/>
            <person name="Huang E."/>
            <person name="Barry K."/>
            <person name="Lindquist E."/>
            <person name="Shapiro H."/>
            <person name="Bruce D."/>
            <person name="Schmutz J."/>
            <person name="Salamov A."/>
            <person name="Fey P."/>
            <person name="Gaudet P."/>
            <person name="Anjard C."/>
            <person name="Babu M.M."/>
            <person name="Basu S."/>
            <person name="Bushmanova Y."/>
            <person name="van der Wel H."/>
            <person name="Katoh-Kurasawa M."/>
            <person name="Dinh C."/>
            <person name="Coutinho P.M."/>
            <person name="Saito T."/>
            <person name="Elias M."/>
            <person name="Schaap P."/>
            <person name="Kay R.R."/>
            <person name="Henrissat B."/>
            <person name="Eichinger L."/>
            <person name="Rivero F."/>
            <person name="Putnam N.H."/>
            <person name="West C.M."/>
            <person name="Loomis W.F."/>
            <person name="Chisholm R.L."/>
            <person name="Shaulsky G."/>
            <person name="Strassmann J.E."/>
            <person name="Queller D.C."/>
            <person name="Kuspa A."/>
            <person name="Grigoriev I.V."/>
        </authorList>
    </citation>
    <scope>NUCLEOTIDE SEQUENCE [LARGE SCALE GENOMIC DNA]</scope>
    <source>
        <strain evidence="3">QSDP1</strain>
    </source>
</reference>